<dbReference type="Pfam" id="PF25954">
    <property type="entry name" value="Beta-barrel_RND_2"/>
    <property type="match status" value="1"/>
</dbReference>
<dbReference type="AlphaFoldDB" id="A0A1C5GUL9"/>
<evidence type="ECO:0000256" key="3">
    <source>
        <dbReference type="SAM" id="Coils"/>
    </source>
</evidence>
<dbReference type="Gene3D" id="2.40.50.100">
    <property type="match status" value="1"/>
</dbReference>
<keyword evidence="5" id="KW-0812">Transmembrane</keyword>
<dbReference type="RefSeq" id="WP_088974384.1">
    <property type="nucleotide sequence ID" value="NZ_LT607753.1"/>
</dbReference>
<gene>
    <name evidence="8" type="ORF">GA0070614_0402</name>
</gene>
<feature type="compositionally biased region" description="Gly residues" evidence="4">
    <location>
        <begin position="367"/>
        <end position="389"/>
    </location>
</feature>
<feature type="domain" description="CusB-like beta-barrel" evidence="6">
    <location>
        <begin position="222"/>
        <end position="296"/>
    </location>
</feature>
<keyword evidence="5" id="KW-0472">Membrane</keyword>
<evidence type="ECO:0000256" key="4">
    <source>
        <dbReference type="SAM" id="MobiDB-lite"/>
    </source>
</evidence>
<evidence type="ECO:0000259" key="6">
    <source>
        <dbReference type="Pfam" id="PF25954"/>
    </source>
</evidence>
<keyword evidence="9" id="KW-1185">Reference proteome</keyword>
<sequence>MRVRRLIPARGPSLLVNTGLAVSVLLAGGWAYTAFTGPETAAAGAARTVPVSRATVTSAVSVPGSVRSAVTATATFATAGSITEITVAVGDSVKKGQVLARVDASAAKRELAAAEADLDAARDAADRAAGAGDSNTQSQAAVTQAELKVAEAREKVDGATLTAPIAGTVVAVNGSVGDSGTSAGGAATGGATGGGASGAGSTASGSAGEGLVQIADLTRLEVSAAVPEADATRLKAGMPATVSWNALPGTTAAATLAAIDPNATTANDVVTYGVTLSLKDRPDAARPGQSVQVTVTLDTAENVVAVSALAVTSAGNRHTVTVLDNGAPVVRPVQVGLRGDQLVEITSGLTEGDRVVLPSTGGADTSTGGGGRGGPAGGGLTGGGGRGNR</sequence>
<name>A0A1C5GUL9_9ACTN</name>
<dbReference type="Proteomes" id="UP000198215">
    <property type="component" value="Chromosome I"/>
</dbReference>
<accession>A0A1C5GUL9</accession>
<reference evidence="9" key="1">
    <citation type="submission" date="2016-06" db="EMBL/GenBank/DDBJ databases">
        <authorList>
            <person name="Varghese N."/>
            <person name="Submissions Spin"/>
        </authorList>
    </citation>
    <scope>NUCLEOTIDE SEQUENCE [LARGE SCALE GENOMIC DNA]</scope>
    <source>
        <strain evidence="9">DSM 45161</strain>
    </source>
</reference>
<dbReference type="InterPro" id="IPR058792">
    <property type="entry name" value="Beta-barrel_RND_2"/>
</dbReference>
<dbReference type="GO" id="GO:0030313">
    <property type="term" value="C:cell envelope"/>
    <property type="evidence" value="ECO:0007669"/>
    <property type="project" value="UniProtKB-SubCell"/>
</dbReference>
<feature type="domain" description="Multidrug resistance protein MdtA-like C-terminal permuted SH3" evidence="7">
    <location>
        <begin position="306"/>
        <end position="357"/>
    </location>
</feature>
<dbReference type="Gene3D" id="6.20.50.140">
    <property type="match status" value="1"/>
</dbReference>
<comment type="subcellular location">
    <subcellularLocation>
        <location evidence="1">Cell envelope</location>
    </subcellularLocation>
</comment>
<evidence type="ECO:0000256" key="2">
    <source>
        <dbReference type="ARBA" id="ARBA00023054"/>
    </source>
</evidence>
<feature type="coiled-coil region" evidence="3">
    <location>
        <begin position="104"/>
        <end position="162"/>
    </location>
</feature>
<feature type="compositionally biased region" description="Gly residues" evidence="4">
    <location>
        <begin position="182"/>
        <end position="198"/>
    </location>
</feature>
<dbReference type="EMBL" id="LT607753">
    <property type="protein sequence ID" value="SCG37509.1"/>
    <property type="molecule type" value="Genomic_DNA"/>
</dbReference>
<dbReference type="PANTHER" id="PTHR32347">
    <property type="entry name" value="EFFLUX SYSTEM COMPONENT YKNX-RELATED"/>
    <property type="match status" value="1"/>
</dbReference>
<dbReference type="OrthoDB" id="4932908at2"/>
<evidence type="ECO:0000256" key="1">
    <source>
        <dbReference type="ARBA" id="ARBA00004196"/>
    </source>
</evidence>
<feature type="transmembrane region" description="Helical" evidence="5">
    <location>
        <begin position="12"/>
        <end position="32"/>
    </location>
</feature>
<evidence type="ECO:0000259" key="7">
    <source>
        <dbReference type="Pfam" id="PF25967"/>
    </source>
</evidence>
<protein>
    <submittedName>
        <fullName evidence="8">Membrane fusion protein, macrolide-specific efflux system</fullName>
    </submittedName>
</protein>
<dbReference type="Pfam" id="PF25967">
    <property type="entry name" value="RND-MFP_C"/>
    <property type="match status" value="1"/>
</dbReference>
<dbReference type="InterPro" id="IPR050465">
    <property type="entry name" value="UPF0194_transport"/>
</dbReference>
<dbReference type="PANTHER" id="PTHR32347:SF23">
    <property type="entry name" value="BLL5650 PROTEIN"/>
    <property type="match status" value="1"/>
</dbReference>
<feature type="region of interest" description="Disordered" evidence="4">
    <location>
        <begin position="182"/>
        <end position="205"/>
    </location>
</feature>
<dbReference type="Gene3D" id="2.40.30.170">
    <property type="match status" value="1"/>
</dbReference>
<dbReference type="InterPro" id="IPR058627">
    <property type="entry name" value="MdtA-like_C"/>
</dbReference>
<feature type="region of interest" description="Disordered" evidence="4">
    <location>
        <begin position="353"/>
        <end position="389"/>
    </location>
</feature>
<dbReference type="SUPFAM" id="SSF111369">
    <property type="entry name" value="HlyD-like secretion proteins"/>
    <property type="match status" value="1"/>
</dbReference>
<evidence type="ECO:0000313" key="9">
    <source>
        <dbReference type="Proteomes" id="UP000198215"/>
    </source>
</evidence>
<keyword evidence="2 3" id="KW-0175">Coiled coil</keyword>
<keyword evidence="5" id="KW-1133">Transmembrane helix</keyword>
<evidence type="ECO:0000313" key="8">
    <source>
        <dbReference type="EMBL" id="SCG37509.1"/>
    </source>
</evidence>
<organism evidence="8 9">
    <name type="scientific">Micromonospora coxensis</name>
    <dbReference type="NCBI Taxonomy" id="356852"/>
    <lineage>
        <taxon>Bacteria</taxon>
        <taxon>Bacillati</taxon>
        <taxon>Actinomycetota</taxon>
        <taxon>Actinomycetes</taxon>
        <taxon>Micromonosporales</taxon>
        <taxon>Micromonosporaceae</taxon>
        <taxon>Micromonospora</taxon>
    </lineage>
</organism>
<proteinExistence type="predicted"/>
<evidence type="ECO:0000256" key="5">
    <source>
        <dbReference type="SAM" id="Phobius"/>
    </source>
</evidence>